<evidence type="ECO:0000256" key="3">
    <source>
        <dbReference type="ARBA" id="ARBA00022734"/>
    </source>
</evidence>
<keyword evidence="4" id="KW-0130">Cell adhesion</keyword>
<comment type="caution">
    <text evidence="13">The sequence shown here is derived from an EMBL/GenBank/DDBJ whole genome shotgun (WGS) entry which is preliminary data.</text>
</comment>
<keyword evidence="11" id="KW-0732">Signal</keyword>
<comment type="similarity">
    <text evidence="8">Belongs to the immunoglobulin superfamily. SIGLEC (sialic acid binding Ig-like lectin) family.</text>
</comment>
<name>A0ABU7BET3_9TELE</name>
<feature type="domain" description="Ig-like" evidence="12">
    <location>
        <begin position="151"/>
        <end position="251"/>
    </location>
</feature>
<feature type="chain" id="PRO_5045412456" description="Ig-like domain-containing protein" evidence="11">
    <location>
        <begin position="20"/>
        <end position="709"/>
    </location>
</feature>
<dbReference type="PROSITE" id="PS50835">
    <property type="entry name" value="IG_LIKE"/>
    <property type="match status" value="3"/>
</dbReference>
<dbReference type="InterPro" id="IPR036179">
    <property type="entry name" value="Ig-like_dom_sf"/>
</dbReference>
<dbReference type="InterPro" id="IPR051036">
    <property type="entry name" value="SIGLEC"/>
</dbReference>
<feature type="signal peptide" evidence="11">
    <location>
        <begin position="1"/>
        <end position="19"/>
    </location>
</feature>
<feature type="transmembrane region" description="Helical" evidence="10">
    <location>
        <begin position="555"/>
        <end position="574"/>
    </location>
</feature>
<evidence type="ECO:0000256" key="11">
    <source>
        <dbReference type="SAM" id="SignalP"/>
    </source>
</evidence>
<proteinExistence type="inferred from homology"/>
<feature type="domain" description="Ig-like" evidence="12">
    <location>
        <begin position="357"/>
        <end position="444"/>
    </location>
</feature>
<feature type="domain" description="Ig-like" evidence="12">
    <location>
        <begin position="258"/>
        <end position="350"/>
    </location>
</feature>
<dbReference type="InterPro" id="IPR013783">
    <property type="entry name" value="Ig-like_fold"/>
</dbReference>
<feature type="region of interest" description="Disordered" evidence="9">
    <location>
        <begin position="690"/>
        <end position="709"/>
    </location>
</feature>
<dbReference type="PANTHER" id="PTHR12035">
    <property type="entry name" value="SIALIC ACID BINDING IMMUNOGLOBULIN-LIKE LECTIN"/>
    <property type="match status" value="1"/>
</dbReference>
<dbReference type="Pfam" id="PF07686">
    <property type="entry name" value="V-set"/>
    <property type="match status" value="1"/>
</dbReference>
<evidence type="ECO:0000313" key="13">
    <source>
        <dbReference type="EMBL" id="MED6248779.1"/>
    </source>
</evidence>
<evidence type="ECO:0000256" key="2">
    <source>
        <dbReference type="ARBA" id="ARBA00022692"/>
    </source>
</evidence>
<keyword evidence="2 10" id="KW-0812">Transmembrane</keyword>
<organism evidence="13 14">
    <name type="scientific">Ataeniobius toweri</name>
    <dbReference type="NCBI Taxonomy" id="208326"/>
    <lineage>
        <taxon>Eukaryota</taxon>
        <taxon>Metazoa</taxon>
        <taxon>Chordata</taxon>
        <taxon>Craniata</taxon>
        <taxon>Vertebrata</taxon>
        <taxon>Euteleostomi</taxon>
        <taxon>Actinopterygii</taxon>
        <taxon>Neopterygii</taxon>
        <taxon>Teleostei</taxon>
        <taxon>Neoteleostei</taxon>
        <taxon>Acanthomorphata</taxon>
        <taxon>Ovalentaria</taxon>
        <taxon>Atherinomorphae</taxon>
        <taxon>Cyprinodontiformes</taxon>
        <taxon>Goodeidae</taxon>
        <taxon>Ataeniobius</taxon>
    </lineage>
</organism>
<dbReference type="InterPro" id="IPR003599">
    <property type="entry name" value="Ig_sub"/>
</dbReference>
<dbReference type="Pfam" id="PF08205">
    <property type="entry name" value="C2-set_2"/>
    <property type="match status" value="1"/>
</dbReference>
<dbReference type="InterPro" id="IPR013098">
    <property type="entry name" value="Ig_I-set"/>
</dbReference>
<evidence type="ECO:0000256" key="9">
    <source>
        <dbReference type="SAM" id="MobiDB-lite"/>
    </source>
</evidence>
<dbReference type="PANTHER" id="PTHR12035:SF128">
    <property type="entry name" value="BRANCHED CHAIN KETO ACID DEHYDROGENASE E1 SUBUNIT BETA,-LIKE-RELATED"/>
    <property type="match status" value="1"/>
</dbReference>
<evidence type="ECO:0000313" key="14">
    <source>
        <dbReference type="Proteomes" id="UP001345963"/>
    </source>
</evidence>
<comment type="subcellular location">
    <subcellularLocation>
        <location evidence="1">Membrane</location>
        <topology evidence="1">Single-pass type I membrane protein</topology>
    </subcellularLocation>
</comment>
<evidence type="ECO:0000256" key="4">
    <source>
        <dbReference type="ARBA" id="ARBA00022889"/>
    </source>
</evidence>
<evidence type="ECO:0000256" key="8">
    <source>
        <dbReference type="ARBA" id="ARBA00038361"/>
    </source>
</evidence>
<gene>
    <name evidence="13" type="ORF">ATANTOWER_004898</name>
</gene>
<evidence type="ECO:0000256" key="7">
    <source>
        <dbReference type="ARBA" id="ARBA00023157"/>
    </source>
</evidence>
<evidence type="ECO:0000256" key="10">
    <source>
        <dbReference type="SAM" id="Phobius"/>
    </source>
</evidence>
<dbReference type="SMART" id="SM00409">
    <property type="entry name" value="IG"/>
    <property type="match status" value="4"/>
</dbReference>
<reference evidence="13 14" key="1">
    <citation type="submission" date="2021-07" db="EMBL/GenBank/DDBJ databases">
        <authorList>
            <person name="Palmer J.M."/>
        </authorList>
    </citation>
    <scope>NUCLEOTIDE SEQUENCE [LARGE SCALE GENOMIC DNA]</scope>
    <source>
        <strain evidence="13 14">AT_MEX2019</strain>
        <tissue evidence="13">Muscle</tissue>
    </source>
</reference>
<dbReference type="Pfam" id="PF13927">
    <property type="entry name" value="Ig_3"/>
    <property type="match status" value="1"/>
</dbReference>
<dbReference type="InterPro" id="IPR013162">
    <property type="entry name" value="CD80_C2-set"/>
</dbReference>
<dbReference type="CDD" id="cd00096">
    <property type="entry name" value="Ig"/>
    <property type="match status" value="1"/>
</dbReference>
<keyword evidence="3" id="KW-0430">Lectin</keyword>
<dbReference type="SUPFAM" id="SSF48726">
    <property type="entry name" value="Immunoglobulin"/>
    <property type="match status" value="4"/>
</dbReference>
<keyword evidence="7" id="KW-1015">Disulfide bond</keyword>
<keyword evidence="5 10" id="KW-1133">Transmembrane helix</keyword>
<protein>
    <recommendedName>
        <fullName evidence="12">Ig-like domain-containing protein</fullName>
    </recommendedName>
</protein>
<evidence type="ECO:0000256" key="1">
    <source>
        <dbReference type="ARBA" id="ARBA00004479"/>
    </source>
</evidence>
<dbReference type="Gene3D" id="2.60.40.10">
    <property type="entry name" value="Immunoglobulins"/>
    <property type="match status" value="5"/>
</dbReference>
<dbReference type="InterPro" id="IPR013106">
    <property type="entry name" value="Ig_V-set"/>
</dbReference>
<dbReference type="SMART" id="SM00408">
    <property type="entry name" value="IGc2"/>
    <property type="match status" value="2"/>
</dbReference>
<evidence type="ECO:0000256" key="6">
    <source>
        <dbReference type="ARBA" id="ARBA00023136"/>
    </source>
</evidence>
<evidence type="ECO:0000259" key="12">
    <source>
        <dbReference type="PROSITE" id="PS50835"/>
    </source>
</evidence>
<keyword evidence="14" id="KW-1185">Reference proteome</keyword>
<sequence>MFVFIWLIVSLSTNKGALGGKTYCQKTDYCVTLTNNTAEAGLCAVIPCSFTSPFKPKHIIWYKCDKNKCLDSDLVFHSDKNNENVQVGFKGRVSLLEPDVTQKNCSIMINDLEESDFGSYQLRVEGYELKDKFTYTVEKTTLSLSDLNQKPKVMIPPLTEGQQDTLTCTAPGICSGLPPKITWMWGGKEEIESNLPGNITVSLETETLTNFTQRHRSILTLNPSAKYHNRKITCKVSFKGDKTTEETGTLNVNYSRKPQIYGKTTVMEGDDLNLTCSVDSVPASVIKWTKSGMESINILRKADNSTVMYLQENSGNVSFSIINITAKEAGRYICTATYQNVNMTEEIHVKVTYTRLPNIIGNPNIKEGDVLNLTCIVDSFPPSLITWTTHSASINPNNRTSFLNSTGSATLVILNMTVEDSAEYVCTATHMNNTVTEYVDIKVTRFPKVLNGSGCLLRSDVLTCVCISEGFPLPTIKWPMLNNHTRYSVINMVSNHTVNSTVTIPIKTHGNISVDCFSSNENGEAKEKLRVQQDWPKNEVKEHTTNLRKSFTLEIVIAFSTGLLLSAIICCLFMKVYRKKEKKSGNLDQCLEMVSPLMSNGQAVQGGRLHRGVEKGPLAAAPEATSGSKELVYASIDFSLLSRIPKKSVKSSESTNMEYAEIKTNMEKGGDPGEMMIEEDSEMKNCVEEVKDEAEEPVYSNAEDLINES</sequence>
<accession>A0ABU7BET3</accession>
<keyword evidence="6 10" id="KW-0472">Membrane</keyword>
<dbReference type="Pfam" id="PF07679">
    <property type="entry name" value="I-set"/>
    <property type="match status" value="1"/>
</dbReference>
<dbReference type="InterPro" id="IPR003598">
    <property type="entry name" value="Ig_sub2"/>
</dbReference>
<evidence type="ECO:0000256" key="5">
    <source>
        <dbReference type="ARBA" id="ARBA00022989"/>
    </source>
</evidence>
<dbReference type="Proteomes" id="UP001345963">
    <property type="component" value="Unassembled WGS sequence"/>
</dbReference>
<dbReference type="InterPro" id="IPR007110">
    <property type="entry name" value="Ig-like_dom"/>
</dbReference>
<dbReference type="EMBL" id="JAHUTI010050708">
    <property type="protein sequence ID" value="MED6248779.1"/>
    <property type="molecule type" value="Genomic_DNA"/>
</dbReference>